<dbReference type="Pfam" id="PF04749">
    <property type="entry name" value="PLAC8"/>
    <property type="match status" value="1"/>
</dbReference>
<evidence type="ECO:0000313" key="4">
    <source>
        <dbReference type="EMBL" id="KAJ4841916.1"/>
    </source>
</evidence>
<feature type="compositionally biased region" description="Polar residues" evidence="1">
    <location>
        <begin position="11"/>
        <end position="33"/>
    </location>
</feature>
<feature type="transmembrane region" description="Helical" evidence="2">
    <location>
        <begin position="101"/>
        <end position="119"/>
    </location>
</feature>
<evidence type="ECO:0000256" key="2">
    <source>
        <dbReference type="SAM" id="Phobius"/>
    </source>
</evidence>
<keyword evidence="2" id="KW-1133">Transmembrane helix</keyword>
<dbReference type="EMBL" id="JAKUCV010002645">
    <property type="protein sequence ID" value="KAJ4841914.1"/>
    <property type="molecule type" value="Genomic_DNA"/>
</dbReference>
<gene>
    <name evidence="4" type="primary">PCR2_2</name>
    <name evidence="3" type="synonym">PCR2_1</name>
    <name evidence="3" type="ORF">Tsubulata_013353</name>
    <name evidence="4" type="ORF">Tsubulata_013355</name>
</gene>
<accession>A0A9Q0G2E6</accession>
<evidence type="ECO:0000313" key="5">
    <source>
        <dbReference type="Proteomes" id="UP001141552"/>
    </source>
</evidence>
<proteinExistence type="predicted"/>
<dbReference type="PANTHER" id="PTHR15907">
    <property type="entry name" value="DUF614 FAMILY PROTEIN-RELATED"/>
    <property type="match status" value="1"/>
</dbReference>
<dbReference type="EMBL" id="JAKUCV010002645">
    <property type="protein sequence ID" value="KAJ4841916.1"/>
    <property type="molecule type" value="Genomic_DNA"/>
</dbReference>
<name>A0A9Q0G2E6_9ROSI</name>
<organism evidence="4 5">
    <name type="scientific">Turnera subulata</name>
    <dbReference type="NCBI Taxonomy" id="218843"/>
    <lineage>
        <taxon>Eukaryota</taxon>
        <taxon>Viridiplantae</taxon>
        <taxon>Streptophyta</taxon>
        <taxon>Embryophyta</taxon>
        <taxon>Tracheophyta</taxon>
        <taxon>Spermatophyta</taxon>
        <taxon>Magnoliopsida</taxon>
        <taxon>eudicotyledons</taxon>
        <taxon>Gunneridae</taxon>
        <taxon>Pentapetalae</taxon>
        <taxon>rosids</taxon>
        <taxon>fabids</taxon>
        <taxon>Malpighiales</taxon>
        <taxon>Passifloraceae</taxon>
        <taxon>Turnera</taxon>
    </lineage>
</organism>
<dbReference type="OrthoDB" id="1045822at2759"/>
<dbReference type="InterPro" id="IPR006461">
    <property type="entry name" value="PLAC_motif_containing"/>
</dbReference>
<keyword evidence="5" id="KW-1185">Reference proteome</keyword>
<comment type="caution">
    <text evidence="4">The sequence shown here is derived from an EMBL/GenBank/DDBJ whole genome shotgun (WGS) entry which is preliminary data.</text>
</comment>
<sequence length="192" mass="21242">MYPPPQDGYYQKQSNPMPTSQAPVTGVPVSSSTQYNNYPNPPLPGHHHHLGQNSNWSSGLCDCFDDVSNCCITCWCPCITFGRIAEIVDKGTTSCAVSGSVYALLQCVTGCGCLFSCLYRSKMRNQYMLHEKPCNDCLVHCCCEACALCQEYRELQHRGYDMSIGWEGNVDRQNRGMRMAASAPVVEGGMTR</sequence>
<keyword evidence="2" id="KW-0472">Membrane</keyword>
<keyword evidence="2" id="KW-0812">Transmembrane</keyword>
<dbReference type="AlphaFoldDB" id="A0A9Q0G2E6"/>
<reference evidence="4" key="1">
    <citation type="submission" date="2022-02" db="EMBL/GenBank/DDBJ databases">
        <authorList>
            <person name="Henning P.M."/>
            <person name="McCubbin A.G."/>
            <person name="Shore J.S."/>
        </authorList>
    </citation>
    <scope>NUCLEOTIDE SEQUENCE</scope>
    <source>
        <strain evidence="4">F60SS</strain>
        <tissue evidence="4">Leaves</tissue>
    </source>
</reference>
<protein>
    <submittedName>
        <fullName evidence="4">Protein CADMIUM RESISTANCE 2</fullName>
    </submittedName>
</protein>
<dbReference type="Proteomes" id="UP001141552">
    <property type="component" value="Unassembled WGS sequence"/>
</dbReference>
<evidence type="ECO:0000313" key="3">
    <source>
        <dbReference type="EMBL" id="KAJ4841914.1"/>
    </source>
</evidence>
<reference evidence="4" key="2">
    <citation type="journal article" date="2023" name="Plants (Basel)">
        <title>Annotation of the Turnera subulata (Passifloraceae) Draft Genome Reveals the S-Locus Evolved after the Divergence of Turneroideae from Passifloroideae in a Stepwise Manner.</title>
        <authorList>
            <person name="Henning P.M."/>
            <person name="Roalson E.H."/>
            <person name="Mir W."/>
            <person name="McCubbin A.G."/>
            <person name="Shore J.S."/>
        </authorList>
    </citation>
    <scope>NUCLEOTIDE SEQUENCE</scope>
    <source>
        <strain evidence="4">F60SS</strain>
    </source>
</reference>
<dbReference type="NCBIfam" id="TIGR01571">
    <property type="entry name" value="A_thal_Cys_rich"/>
    <property type="match status" value="1"/>
</dbReference>
<evidence type="ECO:0000256" key="1">
    <source>
        <dbReference type="SAM" id="MobiDB-lite"/>
    </source>
</evidence>
<feature type="region of interest" description="Disordered" evidence="1">
    <location>
        <begin position="1"/>
        <end position="33"/>
    </location>
</feature>